<dbReference type="EMBL" id="JAGIOP010000001">
    <property type="protein sequence ID" value="MBP2450127.1"/>
    <property type="molecule type" value="Genomic_DNA"/>
</dbReference>
<evidence type="ECO:0000313" key="2">
    <source>
        <dbReference type="EMBL" id="MBP2450127.1"/>
    </source>
</evidence>
<sequence length="165" mass="17908">MAGAQSIKSADQIGRLGVMYLRSLLAQAGVVHAETSSGEDHLAVDMTLEFIAGGVRVQIKTGTKATNKDGSLTVPVTEAWKAKWSAAQVPVFLVYVRLEKSTPTEWIEHPDRHTVVHARALWARVNSVKGKSVRLPAQNRLTAETFATWAGEFDQPSEWGKAASA</sequence>
<name>A0ABS4ZKV3_9MYCO</name>
<keyword evidence="3" id="KW-1185">Reference proteome</keyword>
<evidence type="ECO:0000259" key="1">
    <source>
        <dbReference type="Pfam" id="PF14280"/>
    </source>
</evidence>
<accession>A0ABS4ZKV3</accession>
<gene>
    <name evidence="2" type="ORF">JOF57_000012</name>
</gene>
<protein>
    <recommendedName>
        <fullName evidence="1">DUF4365 domain-containing protein</fullName>
    </recommendedName>
</protein>
<reference evidence="2 3" key="1">
    <citation type="submission" date="2021-03" db="EMBL/GenBank/DDBJ databases">
        <title>Sequencing the genomes of 1000 actinobacteria strains.</title>
        <authorList>
            <person name="Klenk H.-P."/>
        </authorList>
    </citation>
    <scope>NUCLEOTIDE SEQUENCE [LARGE SCALE GENOMIC DNA]</scope>
    <source>
        <strain evidence="2 3">DSM 46713</strain>
    </source>
</reference>
<organism evidence="2 3">
    <name type="scientific">Mycolicibacterium lutetiense</name>
    <dbReference type="NCBI Taxonomy" id="1641992"/>
    <lineage>
        <taxon>Bacteria</taxon>
        <taxon>Bacillati</taxon>
        <taxon>Actinomycetota</taxon>
        <taxon>Actinomycetes</taxon>
        <taxon>Mycobacteriales</taxon>
        <taxon>Mycobacteriaceae</taxon>
        <taxon>Mycolicibacterium</taxon>
    </lineage>
</organism>
<dbReference type="InterPro" id="IPR025375">
    <property type="entry name" value="DUF4365"/>
</dbReference>
<dbReference type="RefSeq" id="WP_209912457.1">
    <property type="nucleotide sequence ID" value="NZ_JAGIOP010000001.1"/>
</dbReference>
<feature type="domain" description="DUF4365" evidence="1">
    <location>
        <begin position="15"/>
        <end position="149"/>
    </location>
</feature>
<comment type="caution">
    <text evidence="2">The sequence shown here is derived from an EMBL/GenBank/DDBJ whole genome shotgun (WGS) entry which is preliminary data.</text>
</comment>
<dbReference type="Proteomes" id="UP000694460">
    <property type="component" value="Unassembled WGS sequence"/>
</dbReference>
<proteinExistence type="predicted"/>
<dbReference type="Pfam" id="PF14280">
    <property type="entry name" value="DUF4365"/>
    <property type="match status" value="1"/>
</dbReference>
<evidence type="ECO:0000313" key="3">
    <source>
        <dbReference type="Proteomes" id="UP000694460"/>
    </source>
</evidence>